<feature type="compositionally biased region" description="Polar residues" evidence="1">
    <location>
        <begin position="67"/>
        <end position="79"/>
    </location>
</feature>
<accession>A0ABQ9VHC1</accession>
<dbReference type="Proteomes" id="UP001266305">
    <property type="component" value="Unassembled WGS sequence"/>
</dbReference>
<reference evidence="2 3" key="1">
    <citation type="submission" date="2023-05" db="EMBL/GenBank/DDBJ databases">
        <title>B98-5 Cell Line De Novo Hybrid Assembly: An Optical Mapping Approach.</title>
        <authorList>
            <person name="Kananen K."/>
            <person name="Auerbach J.A."/>
            <person name="Kautto E."/>
            <person name="Blachly J.S."/>
        </authorList>
    </citation>
    <scope>NUCLEOTIDE SEQUENCE [LARGE SCALE GENOMIC DNA]</scope>
    <source>
        <strain evidence="2">B95-8</strain>
        <tissue evidence="2">Cell line</tissue>
    </source>
</reference>
<dbReference type="EMBL" id="JASSZA010000006">
    <property type="protein sequence ID" value="KAK2108764.1"/>
    <property type="molecule type" value="Genomic_DNA"/>
</dbReference>
<organism evidence="2 3">
    <name type="scientific">Saguinus oedipus</name>
    <name type="common">Cotton-top tamarin</name>
    <name type="synonym">Oedipomidas oedipus</name>
    <dbReference type="NCBI Taxonomy" id="9490"/>
    <lineage>
        <taxon>Eukaryota</taxon>
        <taxon>Metazoa</taxon>
        <taxon>Chordata</taxon>
        <taxon>Craniata</taxon>
        <taxon>Vertebrata</taxon>
        <taxon>Euteleostomi</taxon>
        <taxon>Mammalia</taxon>
        <taxon>Eutheria</taxon>
        <taxon>Euarchontoglires</taxon>
        <taxon>Primates</taxon>
        <taxon>Haplorrhini</taxon>
        <taxon>Platyrrhini</taxon>
        <taxon>Cebidae</taxon>
        <taxon>Callitrichinae</taxon>
        <taxon>Saguinus</taxon>
    </lineage>
</organism>
<evidence type="ECO:0000256" key="1">
    <source>
        <dbReference type="SAM" id="MobiDB-lite"/>
    </source>
</evidence>
<gene>
    <name evidence="2" type="ORF">P7K49_013929</name>
</gene>
<protein>
    <submittedName>
        <fullName evidence="2">Uncharacterized protein</fullName>
    </submittedName>
</protein>
<keyword evidence="3" id="KW-1185">Reference proteome</keyword>
<sequence>MYALVLIESSYQDKNKENNNRGLSELQLYSSSLSNLSDGEHRKQEDGVASSSLDQGRTLPHPAEQIHPSSFLSLQADGQ</sequence>
<comment type="caution">
    <text evidence="2">The sequence shown here is derived from an EMBL/GenBank/DDBJ whole genome shotgun (WGS) entry which is preliminary data.</text>
</comment>
<feature type="non-terminal residue" evidence="2">
    <location>
        <position position="79"/>
    </location>
</feature>
<feature type="region of interest" description="Disordered" evidence="1">
    <location>
        <begin position="34"/>
        <end position="79"/>
    </location>
</feature>
<evidence type="ECO:0000313" key="3">
    <source>
        <dbReference type="Proteomes" id="UP001266305"/>
    </source>
</evidence>
<proteinExistence type="predicted"/>
<name>A0ABQ9VHC1_SAGOE</name>
<evidence type="ECO:0000313" key="2">
    <source>
        <dbReference type="EMBL" id="KAK2108764.1"/>
    </source>
</evidence>